<comment type="caution">
    <text evidence="2">The sequence shown here is derived from an EMBL/GenBank/DDBJ whole genome shotgun (WGS) entry which is preliminary data.</text>
</comment>
<dbReference type="AlphaFoldDB" id="A0A3M4ABV3"/>
<keyword evidence="3" id="KW-1185">Reference proteome</keyword>
<dbReference type="Proteomes" id="UP000276587">
    <property type="component" value="Unassembled WGS sequence"/>
</dbReference>
<name>A0A3M4ABV3_PSEMA</name>
<evidence type="ECO:0000256" key="1">
    <source>
        <dbReference type="SAM" id="MobiDB-lite"/>
    </source>
</evidence>
<reference evidence="2 3" key="1">
    <citation type="submission" date="2018-08" db="EMBL/GenBank/DDBJ databases">
        <title>Recombination of ecologically and evolutionarily significant loci maintains genetic cohesion in the Pseudomonas syringae species complex.</title>
        <authorList>
            <person name="Dillon M."/>
            <person name="Thakur S."/>
            <person name="Almeida R.N.D."/>
            <person name="Weir B.S."/>
            <person name="Guttman D.S."/>
        </authorList>
    </citation>
    <scope>NUCLEOTIDE SEQUENCE [LARGE SCALE GENOMIC DNA]</scope>
    <source>
        <strain evidence="2 3">ICMP 3555</strain>
    </source>
</reference>
<protein>
    <recommendedName>
        <fullName evidence="4">Glutamine cyclotransferase</fullName>
    </recommendedName>
</protein>
<gene>
    <name evidence="2" type="ORF">ALQ29_02015</name>
</gene>
<evidence type="ECO:0000313" key="2">
    <source>
        <dbReference type="EMBL" id="RMP04282.1"/>
    </source>
</evidence>
<sequence length="128" mass="14560">MHHANGQAGLNPTRPRRTFLKDGVVTELFRGENVQGLWDDGDDLYAIEDRKPFARLLRYRWSDQSLTVLRDRVQEGESIVRCTDGRMLYTEKKKGVVRELTQDGSDPVAEGGRDRVLELMSDSLTPSP</sequence>
<feature type="region of interest" description="Disordered" evidence="1">
    <location>
        <begin position="99"/>
        <end position="128"/>
    </location>
</feature>
<organism evidence="2 3">
    <name type="scientific">Pseudomonas marginalis pv. marginalis</name>
    <dbReference type="NCBI Taxonomy" id="97473"/>
    <lineage>
        <taxon>Bacteria</taxon>
        <taxon>Pseudomonadati</taxon>
        <taxon>Pseudomonadota</taxon>
        <taxon>Gammaproteobacteria</taxon>
        <taxon>Pseudomonadales</taxon>
        <taxon>Pseudomonadaceae</taxon>
        <taxon>Pseudomonas</taxon>
    </lineage>
</organism>
<dbReference type="EMBL" id="RBQF01000287">
    <property type="protein sequence ID" value="RMP04282.1"/>
    <property type="molecule type" value="Genomic_DNA"/>
</dbReference>
<accession>A0A3M4ABV3</accession>
<evidence type="ECO:0000313" key="3">
    <source>
        <dbReference type="Proteomes" id="UP000276587"/>
    </source>
</evidence>
<proteinExistence type="predicted"/>
<evidence type="ECO:0008006" key="4">
    <source>
        <dbReference type="Google" id="ProtNLM"/>
    </source>
</evidence>